<dbReference type="AlphaFoldDB" id="A0A1H0TAY3"/>
<feature type="chain" id="PRO_5011736359" description="Lactonase, 7-bladed beta-propeller" evidence="1">
    <location>
        <begin position="29"/>
        <end position="409"/>
    </location>
</feature>
<name>A0A1H0TAY3_9PSEU</name>
<dbReference type="RefSeq" id="WP_133794278.1">
    <property type="nucleotide sequence ID" value="NZ_FNDV01000011.1"/>
</dbReference>
<gene>
    <name evidence="2" type="ORF">SAMN05192558_109369</name>
</gene>
<dbReference type="STRING" id="504798.SAMN05421871_1116"/>
<proteinExistence type="predicted"/>
<accession>A0A1H0TAY3</accession>
<feature type="signal peptide" evidence="1">
    <location>
        <begin position="1"/>
        <end position="28"/>
    </location>
</feature>
<evidence type="ECO:0000256" key="1">
    <source>
        <dbReference type="SAM" id="SignalP"/>
    </source>
</evidence>
<organism evidence="2 3">
    <name type="scientific">Actinokineospora alba</name>
    <dbReference type="NCBI Taxonomy" id="504798"/>
    <lineage>
        <taxon>Bacteria</taxon>
        <taxon>Bacillati</taxon>
        <taxon>Actinomycetota</taxon>
        <taxon>Actinomycetes</taxon>
        <taxon>Pseudonocardiales</taxon>
        <taxon>Pseudonocardiaceae</taxon>
        <taxon>Actinokineospora</taxon>
    </lineage>
</organism>
<evidence type="ECO:0000313" key="2">
    <source>
        <dbReference type="EMBL" id="SDP51164.1"/>
    </source>
</evidence>
<evidence type="ECO:0000313" key="3">
    <source>
        <dbReference type="Proteomes" id="UP000199651"/>
    </source>
</evidence>
<protein>
    <recommendedName>
        <fullName evidence="4">Lactonase, 7-bladed beta-propeller</fullName>
    </recommendedName>
</protein>
<dbReference type="EMBL" id="FNJB01000009">
    <property type="protein sequence ID" value="SDP51164.1"/>
    <property type="molecule type" value="Genomic_DNA"/>
</dbReference>
<dbReference type="Proteomes" id="UP000199651">
    <property type="component" value="Unassembled WGS sequence"/>
</dbReference>
<reference evidence="3" key="1">
    <citation type="submission" date="2016-10" db="EMBL/GenBank/DDBJ databases">
        <authorList>
            <person name="Varghese N."/>
            <person name="Submissions S."/>
        </authorList>
    </citation>
    <scope>NUCLEOTIDE SEQUENCE [LARGE SCALE GENOMIC DNA]</scope>
    <source>
        <strain evidence="3">IBRC-M 10655</strain>
    </source>
</reference>
<dbReference type="OrthoDB" id="4178270at2"/>
<sequence>MKTRSFRVRLLVCVVIGMFGSLTGTGNALPDHAHPRQGVAAESAGARFVPLEPIRVLDSRDATSVTGGAPLGPSGVAKVSLARYVPTSAVAAVLNVTGAEATENTYLVAYPDGAERPSVSTLNLSRGHTRANGATVAIGVDSALKVYNNTGKVHVIVDLAGYYTSDSVGSGLTRLSTGRVLDTRSGAPVGPGGVITVDFSAMVPETATAVTFNLAGVSATKQTHVIAWPNGRSRPNVSHLYLLNGEATPNQVTVALGRDRKVALYNHSGSVHLIVDPTGFYASDRGLSFYPVTPRRILDTRPGRGIGEAETHSVSLAGILPASAASMVCNVAGTNTTTSTYVMIWPTGSPKPKAASHLNLVAGQTAANMAVAGLGAEQSIQIYNNAGYVDIIVDLSGYFADPGVASKTL</sequence>
<evidence type="ECO:0008006" key="4">
    <source>
        <dbReference type="Google" id="ProtNLM"/>
    </source>
</evidence>
<keyword evidence="3" id="KW-1185">Reference proteome</keyword>
<keyword evidence="1" id="KW-0732">Signal</keyword>